<dbReference type="AlphaFoldDB" id="A2F1B9"/>
<dbReference type="KEGG" id="tva:4759109"/>
<accession>A2F1B9</accession>
<dbReference type="VEuPathDB" id="TrichDB:TVAG_395300"/>
<dbReference type="PANTHER" id="PTHR35899:SF1">
    <property type="entry name" value="PEPTIDASE C1A PAPAIN C-TERMINAL DOMAIN-CONTAINING PROTEIN"/>
    <property type="match status" value="1"/>
</dbReference>
<protein>
    <submittedName>
        <fullName evidence="1">Uncharacterized protein</fullName>
    </submittedName>
</protein>
<dbReference type="Proteomes" id="UP000001542">
    <property type="component" value="Unassembled WGS sequence"/>
</dbReference>
<gene>
    <name evidence="1" type="ORF">TVAG_395300</name>
</gene>
<dbReference type="OrthoDB" id="166340at2759"/>
<organism evidence="1 2">
    <name type="scientific">Trichomonas vaginalis (strain ATCC PRA-98 / G3)</name>
    <dbReference type="NCBI Taxonomy" id="412133"/>
    <lineage>
        <taxon>Eukaryota</taxon>
        <taxon>Metamonada</taxon>
        <taxon>Parabasalia</taxon>
        <taxon>Trichomonadida</taxon>
        <taxon>Trichomonadidae</taxon>
        <taxon>Trichomonas</taxon>
    </lineage>
</organism>
<dbReference type="InParanoid" id="A2F1B9"/>
<reference evidence="1" key="2">
    <citation type="journal article" date="2007" name="Science">
        <title>Draft genome sequence of the sexually transmitted pathogen Trichomonas vaginalis.</title>
        <authorList>
            <person name="Carlton J.M."/>
            <person name="Hirt R.P."/>
            <person name="Silva J.C."/>
            <person name="Delcher A.L."/>
            <person name="Schatz M."/>
            <person name="Zhao Q."/>
            <person name="Wortman J.R."/>
            <person name="Bidwell S.L."/>
            <person name="Alsmark U.C.M."/>
            <person name="Besteiro S."/>
            <person name="Sicheritz-Ponten T."/>
            <person name="Noel C.J."/>
            <person name="Dacks J.B."/>
            <person name="Foster P.G."/>
            <person name="Simillion C."/>
            <person name="Van de Peer Y."/>
            <person name="Miranda-Saavedra D."/>
            <person name="Barton G.J."/>
            <person name="Westrop G.D."/>
            <person name="Mueller S."/>
            <person name="Dessi D."/>
            <person name="Fiori P.L."/>
            <person name="Ren Q."/>
            <person name="Paulsen I."/>
            <person name="Zhang H."/>
            <person name="Bastida-Corcuera F.D."/>
            <person name="Simoes-Barbosa A."/>
            <person name="Brown M.T."/>
            <person name="Hayes R.D."/>
            <person name="Mukherjee M."/>
            <person name="Okumura C.Y."/>
            <person name="Schneider R."/>
            <person name="Smith A.J."/>
            <person name="Vanacova S."/>
            <person name="Villalvazo M."/>
            <person name="Haas B.J."/>
            <person name="Pertea M."/>
            <person name="Feldblyum T.V."/>
            <person name="Utterback T.R."/>
            <person name="Shu C.L."/>
            <person name="Osoegawa K."/>
            <person name="de Jong P.J."/>
            <person name="Hrdy I."/>
            <person name="Horvathova L."/>
            <person name="Zubacova Z."/>
            <person name="Dolezal P."/>
            <person name="Malik S.B."/>
            <person name="Logsdon J.M. Jr."/>
            <person name="Henze K."/>
            <person name="Gupta A."/>
            <person name="Wang C.C."/>
            <person name="Dunne R.L."/>
            <person name="Upcroft J.A."/>
            <person name="Upcroft P."/>
            <person name="White O."/>
            <person name="Salzberg S.L."/>
            <person name="Tang P."/>
            <person name="Chiu C.-H."/>
            <person name="Lee Y.-S."/>
            <person name="Embley T.M."/>
            <person name="Coombs G.H."/>
            <person name="Mottram J.C."/>
            <person name="Tachezy J."/>
            <person name="Fraser-Liggett C.M."/>
            <person name="Johnson P.J."/>
        </authorList>
    </citation>
    <scope>NUCLEOTIDE SEQUENCE [LARGE SCALE GENOMIC DNA]</scope>
    <source>
        <strain evidence="1">G3</strain>
    </source>
</reference>
<proteinExistence type="predicted"/>
<name>A2F1B9_TRIV3</name>
<evidence type="ECO:0000313" key="2">
    <source>
        <dbReference type="Proteomes" id="UP000001542"/>
    </source>
</evidence>
<dbReference type="RefSeq" id="XP_001314090.1">
    <property type="nucleotide sequence ID" value="XM_001314082.1"/>
</dbReference>
<dbReference type="EMBL" id="DS113572">
    <property type="protein sequence ID" value="EAY01283.1"/>
    <property type="molecule type" value="Genomic_DNA"/>
</dbReference>
<reference evidence="1" key="1">
    <citation type="submission" date="2006-10" db="EMBL/GenBank/DDBJ databases">
        <authorList>
            <person name="Amadeo P."/>
            <person name="Zhao Q."/>
            <person name="Wortman J."/>
            <person name="Fraser-Liggett C."/>
            <person name="Carlton J."/>
        </authorList>
    </citation>
    <scope>NUCLEOTIDE SEQUENCE</scope>
    <source>
        <strain evidence="1">G3</strain>
    </source>
</reference>
<evidence type="ECO:0000313" key="1">
    <source>
        <dbReference type="EMBL" id="EAY01283.1"/>
    </source>
</evidence>
<dbReference type="VEuPathDB" id="TrichDB:TVAGG3_0075360"/>
<keyword evidence="2" id="KW-1185">Reference proteome</keyword>
<dbReference type="PANTHER" id="PTHR35899">
    <property type="entry name" value="PAPAIN FAMILY CYSTEINE PROTEASE DOMAIN CONTAINING PROTEIN"/>
    <property type="match status" value="1"/>
</dbReference>
<sequence length="479" mass="54438">MLTQSDPIILIPTENFEIPEYYSVDKYYDVPVKDTKSYGFSWISAFISYMESIYRYQFTYSAIESLKSQYLEMSELFLMNKIATECPKVNSTKACQYIKSVNQKEGSLTLIPNLLNHSADVLQGLAPNSICKNIIENCNASNQKEYIKFDFNLTGWSTHVKDIKRLLIRYQRPLLFAMPEPLHQKYTLCAENDNTEPCKSKTVICPDSTDENPFYCKVTTDQSYTPSGEFFVPPYLQAGDPMNFVIVGYSDTFTPSCGKIKVDYMKYPSGGFIVRPAKSISTGNTINYFTGELSGNEAFKLCPNSLDPKNWIGVDISCMKSKNNFDLCPAIPSTVDYATSVPVTKLKCIDYRYCSENGTYSLIQVPTDPERTTLIVNGVVKVLEHINGTSKVIDIDQIPIERLNQVFTPENVAKNDDSCGNWFIPYEIVDRMSRISTKYLDRTFAFDLEVKFDTNSLPQNAQKFKQSNIKNSLHQAPKR</sequence>